<sequence>MSITGDSAKFVLSDWYVPLKLPPPRSLPNTREPSNAACGSPDDVGDSGSCHIQSSAPSPCMPIDSPCVQPSAAGSDSKSVQ</sequence>
<feature type="region of interest" description="Disordered" evidence="1">
    <location>
        <begin position="21"/>
        <end position="81"/>
    </location>
</feature>
<evidence type="ECO:0000313" key="3">
    <source>
        <dbReference type="Proteomes" id="UP001150924"/>
    </source>
</evidence>
<evidence type="ECO:0000256" key="1">
    <source>
        <dbReference type="SAM" id="MobiDB-lite"/>
    </source>
</evidence>
<keyword evidence="3" id="KW-1185">Reference proteome</keyword>
<dbReference type="AlphaFoldDB" id="A0A9X3F9C8"/>
<evidence type="ECO:0000313" key="2">
    <source>
        <dbReference type="EMBL" id="MCY1014163.1"/>
    </source>
</evidence>
<protein>
    <submittedName>
        <fullName evidence="2">Uncharacterized protein</fullName>
    </submittedName>
</protein>
<dbReference type="RefSeq" id="WP_267778418.1">
    <property type="nucleotide sequence ID" value="NZ_JAPNKE010000002.1"/>
</dbReference>
<feature type="compositionally biased region" description="Polar residues" evidence="1">
    <location>
        <begin position="72"/>
        <end position="81"/>
    </location>
</feature>
<name>A0A9X3F9C8_9BACT</name>
<dbReference type="EMBL" id="JAPNKE010000002">
    <property type="protein sequence ID" value="MCY1014163.1"/>
    <property type="molecule type" value="Genomic_DNA"/>
</dbReference>
<reference evidence="2" key="1">
    <citation type="submission" date="2022-11" db="EMBL/GenBank/DDBJ databases">
        <title>Minimal conservation of predation-associated metabolite biosynthetic gene clusters underscores biosynthetic potential of Myxococcota including descriptions for ten novel species: Archangium lansinium sp. nov., Myxococcus landrumus sp. nov., Nannocystis bai.</title>
        <authorList>
            <person name="Ahearne A."/>
            <person name="Stevens C."/>
            <person name="Phillips K."/>
        </authorList>
    </citation>
    <scope>NUCLEOTIDE SEQUENCE</scope>
    <source>
        <strain evidence="2">Na p29</strain>
    </source>
</reference>
<accession>A0A9X3F9C8</accession>
<proteinExistence type="predicted"/>
<comment type="caution">
    <text evidence="2">The sequence shown here is derived from an EMBL/GenBank/DDBJ whole genome shotgun (WGS) entry which is preliminary data.</text>
</comment>
<dbReference type="Proteomes" id="UP001150924">
    <property type="component" value="Unassembled WGS sequence"/>
</dbReference>
<gene>
    <name evidence="2" type="ORF">OV079_53355</name>
</gene>
<organism evidence="2 3">
    <name type="scientific">Nannocystis pusilla</name>
    <dbReference type="NCBI Taxonomy" id="889268"/>
    <lineage>
        <taxon>Bacteria</taxon>
        <taxon>Pseudomonadati</taxon>
        <taxon>Myxococcota</taxon>
        <taxon>Polyangia</taxon>
        <taxon>Nannocystales</taxon>
        <taxon>Nannocystaceae</taxon>
        <taxon>Nannocystis</taxon>
    </lineage>
</organism>